<comment type="caution">
    <text evidence="1">The sequence shown here is derived from an EMBL/GenBank/DDBJ whole genome shotgun (WGS) entry which is preliminary data.</text>
</comment>
<dbReference type="Proteomes" id="UP000070549">
    <property type="component" value="Unassembled WGS sequence"/>
</dbReference>
<evidence type="ECO:0000313" key="1">
    <source>
        <dbReference type="EMBL" id="KXB05052.1"/>
    </source>
</evidence>
<dbReference type="AlphaFoldDB" id="A0A133VF38"/>
<feature type="non-terminal residue" evidence="1">
    <location>
        <position position="1"/>
    </location>
</feature>
<proteinExistence type="predicted"/>
<evidence type="ECO:0000313" key="2">
    <source>
        <dbReference type="Proteomes" id="UP000070549"/>
    </source>
</evidence>
<reference evidence="1 2" key="1">
    <citation type="journal article" date="2016" name="Sci. Rep.">
        <title>Metabolic traits of an uncultured archaeal lineage -MSBL1- from brine pools of the Red Sea.</title>
        <authorList>
            <person name="Mwirichia R."/>
            <person name="Alam I."/>
            <person name="Rashid M."/>
            <person name="Vinu M."/>
            <person name="Ba-Alawi W."/>
            <person name="Anthony Kamau A."/>
            <person name="Kamanda Ngugi D."/>
            <person name="Goker M."/>
            <person name="Klenk H.P."/>
            <person name="Bajic V."/>
            <person name="Stingl U."/>
        </authorList>
    </citation>
    <scope>NUCLEOTIDE SEQUENCE [LARGE SCALE GENOMIC DNA]</scope>
    <source>
        <strain evidence="1">SCGC-AAA382A03</strain>
    </source>
</reference>
<sequence>ERKLRKNQRLKNELDEIESNPSYEVKKGRIIGRNNRQKGVDSLIAIDMVSNPTLTLILLFPNINLLRRYF</sequence>
<gene>
    <name evidence="1" type="ORF">AKJ49_01445</name>
</gene>
<accession>A0A133VF38</accession>
<dbReference type="EMBL" id="LHYC01000036">
    <property type="protein sequence ID" value="KXB05052.1"/>
    <property type="molecule type" value="Genomic_DNA"/>
</dbReference>
<protein>
    <submittedName>
        <fullName evidence="1">Uncharacterized protein</fullName>
    </submittedName>
</protein>
<keyword evidence="2" id="KW-1185">Reference proteome</keyword>
<organism evidence="1 2">
    <name type="scientific">candidate division MSBL1 archaeon SCGC-AAA382A03</name>
    <dbReference type="NCBI Taxonomy" id="1698278"/>
    <lineage>
        <taxon>Archaea</taxon>
        <taxon>Methanobacteriati</taxon>
        <taxon>Methanobacteriota</taxon>
        <taxon>candidate division MSBL1</taxon>
    </lineage>
</organism>
<name>A0A133VF38_9EURY</name>